<protein>
    <submittedName>
        <fullName evidence="2">Uncharacterized protein</fullName>
    </submittedName>
</protein>
<evidence type="ECO:0000313" key="2">
    <source>
        <dbReference type="EMBL" id="GAA1406187.1"/>
    </source>
</evidence>
<evidence type="ECO:0000256" key="1">
    <source>
        <dbReference type="SAM" id="MobiDB-lite"/>
    </source>
</evidence>
<gene>
    <name evidence="2" type="ORF">GCM10009639_53720</name>
</gene>
<proteinExistence type="predicted"/>
<reference evidence="2 3" key="1">
    <citation type="journal article" date="2019" name="Int. J. Syst. Evol. Microbiol.">
        <title>The Global Catalogue of Microorganisms (GCM) 10K type strain sequencing project: providing services to taxonomists for standard genome sequencing and annotation.</title>
        <authorList>
            <consortium name="The Broad Institute Genomics Platform"/>
            <consortium name="The Broad Institute Genome Sequencing Center for Infectious Disease"/>
            <person name="Wu L."/>
            <person name="Ma J."/>
        </authorList>
    </citation>
    <scope>NUCLEOTIDE SEQUENCE [LARGE SCALE GENOMIC DNA]</scope>
    <source>
        <strain evidence="2 3">JCM 12393</strain>
    </source>
</reference>
<dbReference type="RefSeq" id="WP_344341126.1">
    <property type="nucleotide sequence ID" value="NZ_BAAAKJ010000307.1"/>
</dbReference>
<dbReference type="EMBL" id="BAAAKJ010000307">
    <property type="protein sequence ID" value="GAA1406187.1"/>
    <property type="molecule type" value="Genomic_DNA"/>
</dbReference>
<comment type="caution">
    <text evidence="2">The sequence shown here is derived from an EMBL/GenBank/DDBJ whole genome shotgun (WGS) entry which is preliminary data.</text>
</comment>
<accession>A0ABN1YF77</accession>
<keyword evidence="3" id="KW-1185">Reference proteome</keyword>
<feature type="region of interest" description="Disordered" evidence="1">
    <location>
        <begin position="1"/>
        <end position="25"/>
    </location>
</feature>
<name>A0ABN1YF77_9ACTN</name>
<dbReference type="Proteomes" id="UP001499863">
    <property type="component" value="Unassembled WGS sequence"/>
</dbReference>
<organism evidence="2 3">
    <name type="scientific">Kitasatospora putterlickiae</name>
    <dbReference type="NCBI Taxonomy" id="221725"/>
    <lineage>
        <taxon>Bacteria</taxon>
        <taxon>Bacillati</taxon>
        <taxon>Actinomycetota</taxon>
        <taxon>Actinomycetes</taxon>
        <taxon>Kitasatosporales</taxon>
        <taxon>Streptomycetaceae</taxon>
        <taxon>Kitasatospora</taxon>
    </lineage>
</organism>
<evidence type="ECO:0000313" key="3">
    <source>
        <dbReference type="Proteomes" id="UP001499863"/>
    </source>
</evidence>
<sequence length="60" mass="6442">MPTTHPDTTIREHTPTTIPGSPDPWGPPVCHACGDWWPCAPLDQAAEITPIGGGWTITPR</sequence>